<dbReference type="PANTHER" id="PTHR33308:SF9">
    <property type="entry name" value="PEPTIDOGLYCAN HYDROLASE FLGJ"/>
    <property type="match status" value="1"/>
</dbReference>
<keyword evidence="11" id="KW-1185">Reference proteome</keyword>
<keyword evidence="4 8" id="KW-0732">Signal</keyword>
<comment type="caution">
    <text evidence="10">The sequence shown here is derived from an EMBL/GenBank/DDBJ whole genome shotgun (WGS) entry which is preliminary data.</text>
</comment>
<reference evidence="10 11" key="1">
    <citation type="submission" date="2024-08" db="EMBL/GenBank/DDBJ databases">
        <authorList>
            <person name="Arias E."/>
        </authorList>
    </citation>
    <scope>NUCLEOTIDE SEQUENCE [LARGE SCALE GENOMIC DNA]</scope>
    <source>
        <strain evidence="10 11">FAM 24106</strain>
    </source>
</reference>
<feature type="domain" description="GW" evidence="9">
    <location>
        <begin position="863"/>
        <end position="940"/>
    </location>
</feature>
<dbReference type="SUPFAM" id="SSF53187">
    <property type="entry name" value="Zn-dependent exopeptidases"/>
    <property type="match status" value="1"/>
</dbReference>
<feature type="domain" description="GW" evidence="9">
    <location>
        <begin position="1022"/>
        <end position="1099"/>
    </location>
</feature>
<dbReference type="InterPro" id="IPR051056">
    <property type="entry name" value="Glycosyl_Hydrolase_73"/>
</dbReference>
<comment type="similarity">
    <text evidence="2">Belongs to the glycosyl hydrolase 73 family.</text>
</comment>
<dbReference type="Gene3D" id="1.10.530.10">
    <property type="match status" value="1"/>
</dbReference>
<evidence type="ECO:0000256" key="5">
    <source>
        <dbReference type="ARBA" id="ARBA00022801"/>
    </source>
</evidence>
<evidence type="ECO:0000256" key="1">
    <source>
        <dbReference type="ARBA" id="ARBA00004613"/>
    </source>
</evidence>
<proteinExistence type="inferred from homology"/>
<feature type="signal peptide" evidence="8">
    <location>
        <begin position="1"/>
        <end position="32"/>
    </location>
</feature>
<evidence type="ECO:0000313" key="11">
    <source>
        <dbReference type="Proteomes" id="UP001625374"/>
    </source>
</evidence>
<feature type="chain" id="PRO_5046363453" evidence="8">
    <location>
        <begin position="33"/>
        <end position="1373"/>
    </location>
</feature>
<dbReference type="Gene3D" id="4.10.80.30">
    <property type="entry name" value="DNA polymerase, domain 6"/>
    <property type="match status" value="1"/>
</dbReference>
<sequence>MKSQNKGIRKVFAISMVATFLSPIFLSSAVSAAEASSDATSIVEKAETSQGSLEELETSTVQGEELADSSETNSEIVDIENEVVSPEEIYSVEETREKAIEMMEQDQVANDTYSVRTSSVSKTTAFINSISGYAVSVAEKNNLYASVMIAQAALESAWGTSILAYNPNFNLFGVKGSYNGQTFYKYTKEYSEKDGWSTIKAGFRKYPSYAESLNDYGDKLRNGPATMNSDFYKGTWKENAKTYQDATAWLTGRYATDPSYNTKLNSIIQTYNLDTFDKTSLEDVNPSNSDLQSDLTSTYSDEVVATNNVNYIAYINAETDGIYSAPKYTKDSKVNSTTMEYFDKKVTVTQEKKTKNGLTWALISLSGQQLGWIDKSGLDLYETIRSEKNINYAAKIVRGTDTINTEPYGTVGSKKVAKSSDYLNAQVNITKEKVTDRATWALVSIGKKEIGWIDKAALDIEKVTSEKAVSYTAVITRGNDSIGSKPYGTEGYTTKAKSDTYLNKEVKVVKEATTRRATWALITLNGEELGWIDKKALTSYESVLSQKEINYAAKIVRGTDTINTEPYGTVSSKKVAKSSDYLNAQVNITKEKVTDRATWALVSIGKKEIGWIDKAALDIEKVTSEKAVSYTAVITRGNDSIGSKPYGTEGYTTKAKSDTYLNKEVKVVKEATTRRATWALITLNGEELGWIDKKALTSYESVLSQKEINYAAKIVRGTDTINTEPYGTVGSKKVAKSSDYLNAQVNITKEKVTDRATWALVSIGKKEIGWIDKAALDIEKVTSEKSVSYTRFINRTTDTITSKPYGTEGYEIVNKSKNYFGEQVKVLKEAKTRRATWVLISINDKEIGWIDQGALTTNEVIISEKEINYVATINRGTDTINTNPYGTFESKYVAHSSKYLNKQVKVIKEAVTGRATWALISVGGKQIGWIDKEALNIEKVTSEKSVQYTRYISRMTDGINTKPYGTEGYSTVAKSSAYFGKKVQVIKEATTQRATWALISIDGKQLGWIDKAALSEFEVIISEKDINYYALIKRDSDSITTKPYGTKDYETITKSSQYLNKEVKITKEAVTDRATWAYITINGKNVGWIDKAALDIERVTSETNVADYKARIIRKGDSISSEPWGTEGYVVKSSSSNYFGTEVTVKKEAKTRRATWVLIALNGKELGWIDKSALKKSDPRKRVVVIDAGHGGRDPGAQSAGVKEKDLNLKVAKKVQAKLKNAGYDVIMTRTTDVFIELSERARIANKSNADIFVSIHANSFKGMSKGIETFSYNGSGTANNPIVAKDPDRLLKSSLLSEAVQDALLDKTGASNRGDKKANFHVIRETGMPAILTEMGFIDNSAERAKLVKDGYQNQIADGIVLGIKEYFKIFK</sequence>
<dbReference type="PANTHER" id="PTHR33308">
    <property type="entry name" value="PEPTIDOGLYCAN HYDROLASE FLGJ"/>
    <property type="match status" value="1"/>
</dbReference>
<evidence type="ECO:0000256" key="2">
    <source>
        <dbReference type="ARBA" id="ARBA00010266"/>
    </source>
</evidence>
<keyword evidence="3" id="KW-0964">Secreted</keyword>
<feature type="domain" description="GW" evidence="9">
    <location>
        <begin position="545"/>
        <end position="622"/>
    </location>
</feature>
<dbReference type="Gene3D" id="3.40.630.40">
    <property type="entry name" value="Zn-dependent exopeptidases"/>
    <property type="match status" value="1"/>
</dbReference>
<comment type="subcellular location">
    <subcellularLocation>
        <location evidence="1">Secreted</location>
    </subcellularLocation>
</comment>
<dbReference type="Pfam" id="PF01832">
    <property type="entry name" value="Glucosaminidase"/>
    <property type="match status" value="1"/>
</dbReference>
<dbReference type="SUPFAM" id="SSF82057">
    <property type="entry name" value="Prokaryotic SH3-related domain"/>
    <property type="match status" value="11"/>
</dbReference>
<dbReference type="NCBIfam" id="NF033202">
    <property type="entry name" value="GW_glycos_SH3"/>
    <property type="match status" value="9"/>
</dbReference>
<protein>
    <submittedName>
        <fullName evidence="10">GW dipeptide domain-containing protein</fullName>
    </submittedName>
</protein>
<feature type="domain" description="GW" evidence="9">
    <location>
        <begin position="386"/>
        <end position="463"/>
    </location>
</feature>
<feature type="compositionally biased region" description="Polar residues" evidence="7">
    <location>
        <begin position="48"/>
        <end position="62"/>
    </location>
</feature>
<evidence type="ECO:0000256" key="4">
    <source>
        <dbReference type="ARBA" id="ARBA00022729"/>
    </source>
</evidence>
<dbReference type="InterPro" id="IPR002901">
    <property type="entry name" value="MGlyc_endo_b_GlcNAc-like_dom"/>
</dbReference>
<feature type="domain" description="GW" evidence="9">
    <location>
        <begin position="942"/>
        <end position="1019"/>
    </location>
</feature>
<dbReference type="InterPro" id="IPR002508">
    <property type="entry name" value="MurNAc-LAA_cat"/>
</dbReference>
<evidence type="ECO:0000259" key="9">
    <source>
        <dbReference type="PROSITE" id="PS51780"/>
    </source>
</evidence>
<dbReference type="SMART" id="SM00646">
    <property type="entry name" value="Ami_3"/>
    <property type="match status" value="1"/>
</dbReference>
<feature type="domain" description="GW" evidence="9">
    <location>
        <begin position="624"/>
        <end position="701"/>
    </location>
</feature>
<name>A0ABW8UKI7_9LACT</name>
<feature type="domain" description="GW" evidence="9">
    <location>
        <begin position="465"/>
        <end position="542"/>
    </location>
</feature>
<dbReference type="CDD" id="cd02696">
    <property type="entry name" value="MurNAc-LAA"/>
    <property type="match status" value="1"/>
</dbReference>
<keyword evidence="5" id="KW-0378">Hydrolase</keyword>
<keyword evidence="6" id="KW-0961">Cell wall biogenesis/degradation</keyword>
<evidence type="ECO:0000256" key="6">
    <source>
        <dbReference type="ARBA" id="ARBA00023316"/>
    </source>
</evidence>
<dbReference type="EMBL" id="JBGQQK010000023">
    <property type="protein sequence ID" value="MFL2103277.1"/>
    <property type="molecule type" value="Genomic_DNA"/>
</dbReference>
<feature type="region of interest" description="Disordered" evidence="7">
    <location>
        <begin position="46"/>
        <end position="72"/>
    </location>
</feature>
<evidence type="ECO:0000256" key="3">
    <source>
        <dbReference type="ARBA" id="ARBA00022525"/>
    </source>
</evidence>
<feature type="domain" description="GW" evidence="9">
    <location>
        <begin position="1102"/>
        <end position="1179"/>
    </location>
</feature>
<gene>
    <name evidence="10" type="ORF">ACEN37_08405</name>
</gene>
<dbReference type="Gene3D" id="2.30.30.170">
    <property type="match status" value="11"/>
</dbReference>
<dbReference type="InterPro" id="IPR038200">
    <property type="entry name" value="GW_dom_sf"/>
</dbReference>
<dbReference type="InterPro" id="IPR025987">
    <property type="entry name" value="GW_dom"/>
</dbReference>
<feature type="domain" description="GW" evidence="9">
    <location>
        <begin position="704"/>
        <end position="781"/>
    </location>
</feature>
<accession>A0ABW8UKI7</accession>
<evidence type="ECO:0000256" key="8">
    <source>
        <dbReference type="SAM" id="SignalP"/>
    </source>
</evidence>
<organism evidence="10 11">
    <name type="scientific">Marinilactibacillus psychrotolerans</name>
    <dbReference type="NCBI Taxonomy" id="191770"/>
    <lineage>
        <taxon>Bacteria</taxon>
        <taxon>Bacillati</taxon>
        <taxon>Bacillota</taxon>
        <taxon>Bacilli</taxon>
        <taxon>Lactobacillales</taxon>
        <taxon>Carnobacteriaceae</taxon>
        <taxon>Marinilactibacillus</taxon>
    </lineage>
</organism>
<dbReference type="PROSITE" id="PS51780">
    <property type="entry name" value="GW"/>
    <property type="match status" value="11"/>
</dbReference>
<dbReference type="RefSeq" id="WP_407143656.1">
    <property type="nucleotide sequence ID" value="NZ_JBGQQI010000022.1"/>
</dbReference>
<dbReference type="Pfam" id="PF01520">
    <property type="entry name" value="Amidase_3"/>
    <property type="match status" value="1"/>
</dbReference>
<evidence type="ECO:0000256" key="7">
    <source>
        <dbReference type="SAM" id="MobiDB-lite"/>
    </source>
</evidence>
<evidence type="ECO:0000313" key="10">
    <source>
        <dbReference type="EMBL" id="MFL2103277.1"/>
    </source>
</evidence>
<dbReference type="Pfam" id="PF13457">
    <property type="entry name" value="GW"/>
    <property type="match status" value="11"/>
</dbReference>
<dbReference type="SMART" id="SM00047">
    <property type="entry name" value="LYZ2"/>
    <property type="match status" value="1"/>
</dbReference>
<feature type="domain" description="GW" evidence="9">
    <location>
        <begin position="783"/>
        <end position="860"/>
    </location>
</feature>
<feature type="domain" description="GW" evidence="9">
    <location>
        <begin position="305"/>
        <end position="383"/>
    </location>
</feature>
<dbReference type="Proteomes" id="UP001625374">
    <property type="component" value="Unassembled WGS sequence"/>
</dbReference>